<gene>
    <name evidence="2" type="primary">gb09337</name>
    <name evidence="2" type="ORF">PR202_gb09337</name>
</gene>
<feature type="compositionally biased region" description="Polar residues" evidence="1">
    <location>
        <begin position="103"/>
        <end position="119"/>
    </location>
</feature>
<evidence type="ECO:0000313" key="2">
    <source>
        <dbReference type="EMBL" id="GJN21821.1"/>
    </source>
</evidence>
<reference evidence="2" key="1">
    <citation type="journal article" date="2018" name="DNA Res.">
        <title>Multiple hybrid de novo genome assembly of finger millet, an orphan allotetraploid crop.</title>
        <authorList>
            <person name="Hatakeyama M."/>
            <person name="Aluri S."/>
            <person name="Balachadran M.T."/>
            <person name="Sivarajan S.R."/>
            <person name="Patrignani A."/>
            <person name="Gruter S."/>
            <person name="Poveda L."/>
            <person name="Shimizu-Inatsugi R."/>
            <person name="Baeten J."/>
            <person name="Francoijs K.J."/>
            <person name="Nataraja K.N."/>
            <person name="Reddy Y.A.N."/>
            <person name="Phadnis S."/>
            <person name="Ravikumar R.L."/>
            <person name="Schlapbach R."/>
            <person name="Sreeman S.M."/>
            <person name="Shimizu K.K."/>
        </authorList>
    </citation>
    <scope>NUCLEOTIDE SEQUENCE</scope>
</reference>
<dbReference type="AlphaFoldDB" id="A0AAV5EGW4"/>
<name>A0AAV5EGW4_ELECO</name>
<evidence type="ECO:0008006" key="4">
    <source>
        <dbReference type="Google" id="ProtNLM"/>
    </source>
</evidence>
<proteinExistence type="predicted"/>
<dbReference type="EMBL" id="BQKI01000075">
    <property type="protein sequence ID" value="GJN21821.1"/>
    <property type="molecule type" value="Genomic_DNA"/>
</dbReference>
<evidence type="ECO:0000313" key="3">
    <source>
        <dbReference type="Proteomes" id="UP001054889"/>
    </source>
</evidence>
<comment type="caution">
    <text evidence="2">The sequence shown here is derived from an EMBL/GenBank/DDBJ whole genome shotgun (WGS) entry which is preliminary data.</text>
</comment>
<organism evidence="2 3">
    <name type="scientific">Eleusine coracana subsp. coracana</name>
    <dbReference type="NCBI Taxonomy" id="191504"/>
    <lineage>
        <taxon>Eukaryota</taxon>
        <taxon>Viridiplantae</taxon>
        <taxon>Streptophyta</taxon>
        <taxon>Embryophyta</taxon>
        <taxon>Tracheophyta</taxon>
        <taxon>Spermatophyta</taxon>
        <taxon>Magnoliopsida</taxon>
        <taxon>Liliopsida</taxon>
        <taxon>Poales</taxon>
        <taxon>Poaceae</taxon>
        <taxon>PACMAD clade</taxon>
        <taxon>Chloridoideae</taxon>
        <taxon>Cynodonteae</taxon>
        <taxon>Eleusininae</taxon>
        <taxon>Eleusine</taxon>
    </lineage>
</organism>
<dbReference type="Proteomes" id="UP001054889">
    <property type="component" value="Unassembled WGS sequence"/>
</dbReference>
<reference evidence="2" key="2">
    <citation type="submission" date="2021-12" db="EMBL/GenBank/DDBJ databases">
        <title>Resequencing data analysis of finger millet.</title>
        <authorList>
            <person name="Hatakeyama M."/>
            <person name="Aluri S."/>
            <person name="Balachadran M.T."/>
            <person name="Sivarajan S.R."/>
            <person name="Poveda L."/>
            <person name="Shimizu-Inatsugi R."/>
            <person name="Schlapbach R."/>
            <person name="Sreeman S.M."/>
            <person name="Shimizu K.K."/>
        </authorList>
    </citation>
    <scope>NUCLEOTIDE SEQUENCE</scope>
</reference>
<accession>A0AAV5EGW4</accession>
<sequence>MSGHARNIHFVFYLDSDTAMSIAAEMVEQLELADCDVTFIAHFIDLLIVNLVPGWKLVNDAAEDSYTQSKMVESELAVSSHPNLSELMPSYELVDGVMRTKDGNASSNDQLDSVSSATNVGGAHGSEGSGGHFGAACWEFKKCERLWN</sequence>
<dbReference type="FunFam" id="3.10.20.90:FF:000232">
    <property type="entry name" value="Serine/threonine-protein kinase WNK8"/>
    <property type="match status" value="1"/>
</dbReference>
<protein>
    <recommendedName>
        <fullName evidence="4">Non-specific serine/threonine protein kinase</fullName>
    </recommendedName>
</protein>
<keyword evidence="3" id="KW-1185">Reference proteome</keyword>
<feature type="region of interest" description="Disordered" evidence="1">
    <location>
        <begin position="102"/>
        <end position="129"/>
    </location>
</feature>
<evidence type="ECO:0000256" key="1">
    <source>
        <dbReference type="SAM" id="MobiDB-lite"/>
    </source>
</evidence>